<evidence type="ECO:0000256" key="2">
    <source>
        <dbReference type="ARBA" id="ARBA00022723"/>
    </source>
</evidence>
<organism evidence="8 9">
    <name type="scientific">Aspergillus udagawae</name>
    <dbReference type="NCBI Taxonomy" id="91492"/>
    <lineage>
        <taxon>Eukaryota</taxon>
        <taxon>Fungi</taxon>
        <taxon>Dikarya</taxon>
        <taxon>Ascomycota</taxon>
        <taxon>Pezizomycotina</taxon>
        <taxon>Eurotiomycetes</taxon>
        <taxon>Eurotiomycetidae</taxon>
        <taxon>Eurotiales</taxon>
        <taxon>Aspergillaceae</taxon>
        <taxon>Aspergillus</taxon>
        <taxon>Aspergillus subgen. Fumigati</taxon>
    </lineage>
</organism>
<evidence type="ECO:0000256" key="6">
    <source>
        <dbReference type="ARBA" id="ARBA00023242"/>
    </source>
</evidence>
<comment type="subcellular location">
    <subcellularLocation>
        <location evidence="1">Nucleus</location>
    </subcellularLocation>
</comment>
<dbReference type="InterPro" id="IPR001138">
    <property type="entry name" value="Zn2Cys6_DnaBD"/>
</dbReference>
<dbReference type="CDD" id="cd00067">
    <property type="entry name" value="GAL4"/>
    <property type="match status" value="1"/>
</dbReference>
<dbReference type="Proteomes" id="UP000036893">
    <property type="component" value="Unassembled WGS sequence"/>
</dbReference>
<dbReference type="GO" id="GO:0006351">
    <property type="term" value="P:DNA-templated transcription"/>
    <property type="evidence" value="ECO:0007669"/>
    <property type="project" value="InterPro"/>
</dbReference>
<feature type="domain" description="Zn(2)-C6 fungal-type" evidence="7">
    <location>
        <begin position="14"/>
        <end position="44"/>
    </location>
</feature>
<proteinExistence type="predicted"/>
<dbReference type="SMART" id="SM00066">
    <property type="entry name" value="GAL4"/>
    <property type="match status" value="1"/>
</dbReference>
<dbReference type="PROSITE" id="PS00463">
    <property type="entry name" value="ZN2_CY6_FUNGAL_1"/>
    <property type="match status" value="1"/>
</dbReference>
<name>A0A8E0QZR2_9EURO</name>
<dbReference type="Pfam" id="PF00172">
    <property type="entry name" value="Zn_clus"/>
    <property type="match status" value="1"/>
</dbReference>
<evidence type="ECO:0000313" key="8">
    <source>
        <dbReference type="EMBL" id="GIC94427.1"/>
    </source>
</evidence>
<dbReference type="InterPro" id="IPR007219">
    <property type="entry name" value="XnlR_reg_dom"/>
</dbReference>
<evidence type="ECO:0000313" key="9">
    <source>
        <dbReference type="Proteomes" id="UP000036893"/>
    </source>
</evidence>
<accession>A0A8E0QZR2</accession>
<sequence length="654" mass="73744">MSAPFRRRNGRKAACEACRRRKLACDHSYPTCQRCQKRSMTCVYFERSLADKGVERITEDVGQALSRSSDPIYAPFASKNRRALQHTRPVIDSPTEYLGPTSFTSVFMEHGDRFELEPAVRASGSQADCVTDPDLSSPPHPKCATDRQRLQLAAEVLQQIPGEQDCSSLFSRHVNPNDGWIRLAAHHSSERMWNALRPALTRRSTDDLLTLAAHISANSKAELREKHHPQAWLASFTGKQMRWETLGILYTYWAFGAISSSPESEAVSRYCQGHPSIMGPKQLMAHLKHYASLCIDLCRQLGSVNVLFVYLLYKHNILEGLLNGDKSLSCWMQHGELVAVTTSIGLHRELTATSEPPTLQHEMKRRVFAAVFNIDKVISTFTGRPPMLSQACSSTRLPLDMSDEALLSGDLLAAAAELDSHGWNKYGRIYSTTILRSRTMFARIRHEILELVQASLEARPEQLIEQARKLKQRTHDTYMQLPESIIFSSSKVDSTDIPGYDLYAQILSKLEYLLNLFLLERLLTRHETNTKQVLVDAMSYAVPPSGILCLELLRPEYIVHIPRSDIIQNLSLLVAFLDWLKPSASGDTVLFIRKILGRCLDRILNVPCVQASHQPSPDALFNRPFSDESAVTDFAHLELLNTFDWIDWSLAEAA</sequence>
<evidence type="ECO:0000256" key="4">
    <source>
        <dbReference type="ARBA" id="ARBA00023125"/>
    </source>
</evidence>
<evidence type="ECO:0000256" key="5">
    <source>
        <dbReference type="ARBA" id="ARBA00023163"/>
    </source>
</evidence>
<reference evidence="8" key="2">
    <citation type="submission" date="2021-01" db="EMBL/GenBank/DDBJ databases">
        <title>Pan-genome distribution and transcriptional activeness of fungal secondary metabolism genes in Aspergillus section Fumigati.</title>
        <authorList>
            <person name="Takahashi H."/>
            <person name="Umemura M."/>
            <person name="Ninomiya A."/>
            <person name="Kusuya Y."/>
            <person name="Urayama S."/>
            <person name="Shimizu M."/>
            <person name="Watanabe A."/>
            <person name="Kamei K."/>
            <person name="Yaguchi T."/>
            <person name="Hagiwara D."/>
        </authorList>
    </citation>
    <scope>NUCLEOTIDE SEQUENCE</scope>
    <source>
        <strain evidence="8">IFM 46973</strain>
    </source>
</reference>
<protein>
    <recommendedName>
        <fullName evidence="7">Zn(2)-C6 fungal-type domain-containing protein</fullName>
    </recommendedName>
</protein>
<dbReference type="InterPro" id="IPR050613">
    <property type="entry name" value="Sec_Metabolite_Reg"/>
</dbReference>
<evidence type="ECO:0000256" key="1">
    <source>
        <dbReference type="ARBA" id="ARBA00004123"/>
    </source>
</evidence>
<keyword evidence="6" id="KW-0539">Nucleus</keyword>
<dbReference type="GeneID" id="66998404"/>
<reference evidence="8" key="1">
    <citation type="journal article" date="2015" name="Genome Announc.">
        <title>Draft Genome Sequence of the Pathogenic Filamentous Fungus Aspergillus udagawae Strain IFM 46973T.</title>
        <authorList>
            <person name="Kusuya Y."/>
            <person name="Takahashi-Nakaguchi A."/>
            <person name="Takahashi H."/>
            <person name="Yaguchi T."/>
        </authorList>
    </citation>
    <scope>NUCLEOTIDE SEQUENCE</scope>
    <source>
        <strain evidence="8">IFM 46973</strain>
    </source>
</reference>
<dbReference type="AlphaFoldDB" id="A0A8E0QZR2"/>
<dbReference type="GO" id="GO:0003677">
    <property type="term" value="F:DNA binding"/>
    <property type="evidence" value="ECO:0007669"/>
    <property type="project" value="UniProtKB-KW"/>
</dbReference>
<comment type="caution">
    <text evidence="8">The sequence shown here is derived from an EMBL/GenBank/DDBJ whole genome shotgun (WGS) entry which is preliminary data.</text>
</comment>
<dbReference type="Gene3D" id="4.10.240.10">
    <property type="entry name" value="Zn(2)-C6 fungal-type DNA-binding domain"/>
    <property type="match status" value="1"/>
</dbReference>
<dbReference type="InterPro" id="IPR036864">
    <property type="entry name" value="Zn2-C6_fun-type_DNA-bd_sf"/>
</dbReference>
<dbReference type="SMART" id="SM00906">
    <property type="entry name" value="Fungal_trans"/>
    <property type="match status" value="1"/>
</dbReference>
<dbReference type="SUPFAM" id="SSF57701">
    <property type="entry name" value="Zn2/Cys6 DNA-binding domain"/>
    <property type="match status" value="1"/>
</dbReference>
<gene>
    <name evidence="8" type="ORF">Aud_010927</name>
</gene>
<keyword evidence="3" id="KW-0805">Transcription regulation</keyword>
<dbReference type="EMBL" id="BBXM02000009">
    <property type="protein sequence ID" value="GIC94427.1"/>
    <property type="molecule type" value="Genomic_DNA"/>
</dbReference>
<dbReference type="PROSITE" id="PS50048">
    <property type="entry name" value="ZN2_CY6_FUNGAL_2"/>
    <property type="match status" value="1"/>
</dbReference>
<keyword evidence="5" id="KW-0804">Transcription</keyword>
<dbReference type="GO" id="GO:0000981">
    <property type="term" value="F:DNA-binding transcription factor activity, RNA polymerase II-specific"/>
    <property type="evidence" value="ECO:0007669"/>
    <property type="project" value="InterPro"/>
</dbReference>
<evidence type="ECO:0000259" key="7">
    <source>
        <dbReference type="PROSITE" id="PS50048"/>
    </source>
</evidence>
<dbReference type="Pfam" id="PF04082">
    <property type="entry name" value="Fungal_trans"/>
    <property type="match status" value="1"/>
</dbReference>
<dbReference type="PANTHER" id="PTHR31001">
    <property type="entry name" value="UNCHARACTERIZED TRANSCRIPTIONAL REGULATORY PROTEIN"/>
    <property type="match status" value="1"/>
</dbReference>
<evidence type="ECO:0000256" key="3">
    <source>
        <dbReference type="ARBA" id="ARBA00023015"/>
    </source>
</evidence>
<keyword evidence="2" id="KW-0479">Metal-binding</keyword>
<dbReference type="GO" id="GO:0008270">
    <property type="term" value="F:zinc ion binding"/>
    <property type="evidence" value="ECO:0007669"/>
    <property type="project" value="InterPro"/>
</dbReference>
<dbReference type="CDD" id="cd12148">
    <property type="entry name" value="fungal_TF_MHR"/>
    <property type="match status" value="1"/>
</dbReference>
<dbReference type="PANTHER" id="PTHR31001:SF40">
    <property type="entry name" value="ZN(II)2CYS6 TRANSCRIPTION FACTOR (EUROFUNG)"/>
    <property type="match status" value="1"/>
</dbReference>
<dbReference type="RefSeq" id="XP_043151693.1">
    <property type="nucleotide sequence ID" value="XM_043295758.1"/>
</dbReference>
<dbReference type="GO" id="GO:0005634">
    <property type="term" value="C:nucleus"/>
    <property type="evidence" value="ECO:0007669"/>
    <property type="project" value="UniProtKB-SubCell"/>
</dbReference>
<keyword evidence="4" id="KW-0238">DNA-binding</keyword>